<protein>
    <submittedName>
        <fullName evidence="1">Uncharacterized protein</fullName>
    </submittedName>
</protein>
<accession>A0A9Q1GRT7</accession>
<dbReference type="PANTHER" id="PTHR33116">
    <property type="entry name" value="REVERSE TRANSCRIPTASE ZINC-BINDING DOMAIN-CONTAINING PROTEIN-RELATED-RELATED"/>
    <property type="match status" value="1"/>
</dbReference>
<dbReference type="AlphaFoldDB" id="A0A9Q1GRT7"/>
<comment type="caution">
    <text evidence="1">The sequence shown here is derived from an EMBL/GenBank/DDBJ whole genome shotgun (WGS) entry which is preliminary data.</text>
</comment>
<dbReference type="PANTHER" id="PTHR33116:SF80">
    <property type="entry name" value="REVERSE TRANSCRIPTASE ZINC-BINDING DOMAIN-CONTAINING PROTEIN"/>
    <property type="match status" value="1"/>
</dbReference>
<evidence type="ECO:0000313" key="2">
    <source>
        <dbReference type="Proteomes" id="UP001153076"/>
    </source>
</evidence>
<organism evidence="1 2">
    <name type="scientific">Carnegiea gigantea</name>
    <dbReference type="NCBI Taxonomy" id="171969"/>
    <lineage>
        <taxon>Eukaryota</taxon>
        <taxon>Viridiplantae</taxon>
        <taxon>Streptophyta</taxon>
        <taxon>Embryophyta</taxon>
        <taxon>Tracheophyta</taxon>
        <taxon>Spermatophyta</taxon>
        <taxon>Magnoliopsida</taxon>
        <taxon>eudicotyledons</taxon>
        <taxon>Gunneridae</taxon>
        <taxon>Pentapetalae</taxon>
        <taxon>Caryophyllales</taxon>
        <taxon>Cactineae</taxon>
        <taxon>Cactaceae</taxon>
        <taxon>Cactoideae</taxon>
        <taxon>Echinocereeae</taxon>
        <taxon>Carnegiea</taxon>
    </lineage>
</organism>
<reference evidence="1" key="1">
    <citation type="submission" date="2022-04" db="EMBL/GenBank/DDBJ databases">
        <title>Carnegiea gigantea Genome sequencing and assembly v2.</title>
        <authorList>
            <person name="Copetti D."/>
            <person name="Sanderson M.J."/>
            <person name="Burquez A."/>
            <person name="Wojciechowski M.F."/>
        </authorList>
    </citation>
    <scope>NUCLEOTIDE SEQUENCE</scope>
    <source>
        <strain evidence="1">SGP5-SGP5p</strain>
        <tissue evidence="1">Aerial part</tissue>
    </source>
</reference>
<keyword evidence="2" id="KW-1185">Reference proteome</keyword>
<sequence length="297" mass="34651">MLIRYSNSPKPKVKFQFCDMWCKHENFFNIIDKTYSDSANFLTISQSLKFLNHLRPLLRQLSRDHFTDLRTQQENARRELNNVQLALQHDQSNHTVLQKEKEVEWIKYGGGTTRFCFVKAKQKKLTSYIFTIKDEQGNQKLQCQRDKRGHFLISNIKSPDPDGYSSGFFKSTWHLIGPMVRGCSQELQEKCKHITGLQDSNFPLRYLGVPITASRLTKVECRSLVEKITAKMKIWASRSLLNAGKVVLINSVVFGMFNYRASIFMLPTEVVSKITQLYRNYLWGGIEEFHRVPLISW</sequence>
<evidence type="ECO:0000313" key="1">
    <source>
        <dbReference type="EMBL" id="KAJ8424186.1"/>
    </source>
</evidence>
<dbReference type="EMBL" id="JAKOGI010001746">
    <property type="protein sequence ID" value="KAJ8424186.1"/>
    <property type="molecule type" value="Genomic_DNA"/>
</dbReference>
<gene>
    <name evidence="1" type="ORF">Cgig2_033664</name>
</gene>
<proteinExistence type="predicted"/>
<dbReference type="OrthoDB" id="2417874at2759"/>
<dbReference type="Proteomes" id="UP001153076">
    <property type="component" value="Unassembled WGS sequence"/>
</dbReference>
<name>A0A9Q1GRT7_9CARY</name>